<organism evidence="2 3">
    <name type="scientific">Vibrio splendidus 12E03</name>
    <dbReference type="NCBI Taxonomy" id="1191305"/>
    <lineage>
        <taxon>Bacteria</taxon>
        <taxon>Pseudomonadati</taxon>
        <taxon>Pseudomonadota</taxon>
        <taxon>Gammaproteobacteria</taxon>
        <taxon>Vibrionales</taxon>
        <taxon>Vibrionaceae</taxon>
        <taxon>Vibrio</taxon>
    </lineage>
</organism>
<comment type="caution">
    <text evidence="2">The sequence shown here is derived from an EMBL/GenBank/DDBJ whole genome shotgun (WGS) entry which is preliminary data.</text>
</comment>
<feature type="signal peptide" evidence="1">
    <location>
        <begin position="1"/>
        <end position="21"/>
    </location>
</feature>
<proteinExistence type="predicted"/>
<keyword evidence="1" id="KW-0732">Signal</keyword>
<evidence type="ECO:0000313" key="3">
    <source>
        <dbReference type="Proteomes" id="UP000094802"/>
    </source>
</evidence>
<evidence type="ECO:0000313" key="2">
    <source>
        <dbReference type="EMBL" id="OEF87885.1"/>
    </source>
</evidence>
<dbReference type="RefSeq" id="WP_019827034.1">
    <property type="nucleotide sequence ID" value="NZ_AJZD02000279.1"/>
</dbReference>
<sequence>MFCKRLLALVLPISVIFSMHAETFGERIERIEQENALAKTISETQAELIQKVVQTNHCAKVALVHHHRILGQYKKPTSSSELFVKWRELGKQLDNKYETNYPGYPKHVFQEYPTASSKVDGYLFALIDNGLNEKSWIAKEFKQCKKNKLISRT</sequence>
<protein>
    <submittedName>
        <fullName evidence="2">Uncharacterized protein</fullName>
    </submittedName>
</protein>
<dbReference type="OrthoDB" id="5875177at2"/>
<dbReference type="EMBL" id="AJZD02000279">
    <property type="protein sequence ID" value="OEF87885.1"/>
    <property type="molecule type" value="Genomic_DNA"/>
</dbReference>
<evidence type="ECO:0000256" key="1">
    <source>
        <dbReference type="SAM" id="SignalP"/>
    </source>
</evidence>
<accession>A0A1E5FDX6</accession>
<gene>
    <name evidence="2" type="ORF">A142_08565</name>
</gene>
<dbReference type="Proteomes" id="UP000094802">
    <property type="component" value="Unassembled WGS sequence"/>
</dbReference>
<name>A0A1E5FDX6_VIBSP</name>
<feature type="chain" id="PRO_5009176263" evidence="1">
    <location>
        <begin position="22"/>
        <end position="153"/>
    </location>
</feature>
<dbReference type="AlphaFoldDB" id="A0A1E5FDX6"/>
<reference evidence="2 3" key="1">
    <citation type="journal article" date="2012" name="Science">
        <title>Ecological populations of bacteria act as socially cohesive units of antibiotic production and resistance.</title>
        <authorList>
            <person name="Cordero O.X."/>
            <person name="Wildschutte H."/>
            <person name="Kirkup B."/>
            <person name="Proehl S."/>
            <person name="Ngo L."/>
            <person name="Hussain F."/>
            <person name="Le Roux F."/>
            <person name="Mincer T."/>
            <person name="Polz M.F."/>
        </authorList>
    </citation>
    <scope>NUCLEOTIDE SEQUENCE [LARGE SCALE GENOMIC DNA]</scope>
    <source>
        <strain evidence="2 3">12E03</strain>
    </source>
</reference>